<gene>
    <name evidence="7" type="ORF">EAV92_20235</name>
</gene>
<evidence type="ECO:0000256" key="5">
    <source>
        <dbReference type="SAM" id="SignalP"/>
    </source>
</evidence>
<dbReference type="Gene3D" id="3.90.1720.10">
    <property type="entry name" value="endopeptidase domain like (from Nostoc punctiforme)"/>
    <property type="match status" value="1"/>
</dbReference>
<reference evidence="7 8" key="1">
    <citation type="submission" date="2018-10" db="EMBL/GenBank/DDBJ databases">
        <title>Genome Sequence of Cohnella sp.</title>
        <authorList>
            <person name="Srinivasan S."/>
            <person name="Kim M.K."/>
        </authorList>
    </citation>
    <scope>NUCLEOTIDE SEQUENCE [LARGE SCALE GENOMIC DNA]</scope>
    <source>
        <strain evidence="7 8">18JY8-7</strain>
    </source>
</reference>
<dbReference type="SUPFAM" id="SSF54001">
    <property type="entry name" value="Cysteine proteinases"/>
    <property type="match status" value="1"/>
</dbReference>
<evidence type="ECO:0000313" key="8">
    <source>
        <dbReference type="Proteomes" id="UP000269097"/>
    </source>
</evidence>
<keyword evidence="8" id="KW-1185">Reference proteome</keyword>
<comment type="similarity">
    <text evidence="1">Belongs to the peptidase C40 family.</text>
</comment>
<dbReference type="Pfam" id="PF00877">
    <property type="entry name" value="NLPC_P60"/>
    <property type="match status" value="1"/>
</dbReference>
<feature type="domain" description="NlpC/P60" evidence="6">
    <location>
        <begin position="21"/>
        <end position="143"/>
    </location>
</feature>
<evidence type="ECO:0000256" key="4">
    <source>
        <dbReference type="ARBA" id="ARBA00022807"/>
    </source>
</evidence>
<name>A0A3G3K2B1_9BACL</name>
<dbReference type="GO" id="GO:0006508">
    <property type="term" value="P:proteolysis"/>
    <property type="evidence" value="ECO:0007669"/>
    <property type="project" value="UniProtKB-KW"/>
</dbReference>
<dbReference type="InterPro" id="IPR000064">
    <property type="entry name" value="NLP_P60_dom"/>
</dbReference>
<keyword evidence="5" id="KW-0732">Signal</keyword>
<feature type="signal peptide" evidence="5">
    <location>
        <begin position="1"/>
        <end position="24"/>
    </location>
</feature>
<dbReference type="GO" id="GO:0008234">
    <property type="term" value="F:cysteine-type peptidase activity"/>
    <property type="evidence" value="ECO:0007669"/>
    <property type="project" value="UniProtKB-KW"/>
</dbReference>
<dbReference type="EMBL" id="CP033433">
    <property type="protein sequence ID" value="AYQ74685.1"/>
    <property type="molecule type" value="Genomic_DNA"/>
</dbReference>
<feature type="chain" id="PRO_5018142176" evidence="5">
    <location>
        <begin position="25"/>
        <end position="168"/>
    </location>
</feature>
<dbReference type="KEGG" id="coh:EAV92_20235"/>
<accession>A0A3G3K2B1</accession>
<proteinExistence type="inferred from homology"/>
<dbReference type="Proteomes" id="UP000269097">
    <property type="component" value="Chromosome"/>
</dbReference>
<dbReference type="InterPro" id="IPR038765">
    <property type="entry name" value="Papain-like_cys_pep_sf"/>
</dbReference>
<keyword evidence="3" id="KW-0378">Hydrolase</keyword>
<keyword evidence="2" id="KW-0645">Protease</keyword>
<evidence type="ECO:0000313" key="7">
    <source>
        <dbReference type="EMBL" id="AYQ74685.1"/>
    </source>
</evidence>
<keyword evidence="4" id="KW-0788">Thiol protease</keyword>
<dbReference type="PROSITE" id="PS51935">
    <property type="entry name" value="NLPC_P60"/>
    <property type="match status" value="1"/>
</dbReference>
<evidence type="ECO:0000256" key="3">
    <source>
        <dbReference type="ARBA" id="ARBA00022801"/>
    </source>
</evidence>
<dbReference type="RefSeq" id="WP_123042765.1">
    <property type="nucleotide sequence ID" value="NZ_CP033433.1"/>
</dbReference>
<evidence type="ECO:0000256" key="1">
    <source>
        <dbReference type="ARBA" id="ARBA00007074"/>
    </source>
</evidence>
<organism evidence="7 8">
    <name type="scientific">Cohnella candidum</name>
    <dbReference type="NCBI Taxonomy" id="2674991"/>
    <lineage>
        <taxon>Bacteria</taxon>
        <taxon>Bacillati</taxon>
        <taxon>Bacillota</taxon>
        <taxon>Bacilli</taxon>
        <taxon>Bacillales</taxon>
        <taxon>Paenibacillaceae</taxon>
        <taxon>Cohnella</taxon>
    </lineage>
</organism>
<dbReference type="InterPro" id="IPR051202">
    <property type="entry name" value="Peptidase_C40"/>
</dbReference>
<protein>
    <submittedName>
        <fullName evidence="7">NlpC/P60 family protein</fullName>
    </submittedName>
</protein>
<dbReference type="AlphaFoldDB" id="A0A3G3K2B1"/>
<sequence length="168" mass="17946">MRKVSVLLLSLAFLLAFQVGSAFADSKLDDTIGKVIGVDYDYGGTTTGGFDCSGFTGYVFKKLGITLPRSSKEQFQRGKKVARADLRAGDLVFFNTSGHGVSHVGIYVGDGKFAHASFTRGVTIDSLSADYYVKRYIGARRVMDTDTYQEVATDPDVAAGADDESAAG</sequence>
<dbReference type="PANTHER" id="PTHR47053:SF1">
    <property type="entry name" value="MUREIN DD-ENDOPEPTIDASE MEPH-RELATED"/>
    <property type="match status" value="1"/>
</dbReference>
<evidence type="ECO:0000256" key="2">
    <source>
        <dbReference type="ARBA" id="ARBA00022670"/>
    </source>
</evidence>
<dbReference type="PANTHER" id="PTHR47053">
    <property type="entry name" value="MUREIN DD-ENDOPEPTIDASE MEPH-RELATED"/>
    <property type="match status" value="1"/>
</dbReference>
<evidence type="ECO:0000259" key="6">
    <source>
        <dbReference type="PROSITE" id="PS51935"/>
    </source>
</evidence>